<gene>
    <name evidence="2" type="ORF">UFOVP418_26</name>
</gene>
<accession>A0A6J5M7V4</accession>
<sequence length="122" mass="13869">MRGLPRTFVQKTEERTMTKEQELEAMLVQSDQFTKWMLGISATVIVAMGGALFSTVVALREDMAVIKNELGSMKETITKLDVIQTQVSDHEYRIQWIERGSPDHARADGTTRAIDTLRRSIR</sequence>
<proteinExistence type="predicted"/>
<reference evidence="2" key="1">
    <citation type="submission" date="2020-04" db="EMBL/GenBank/DDBJ databases">
        <authorList>
            <person name="Chiriac C."/>
            <person name="Salcher M."/>
            <person name="Ghai R."/>
            <person name="Kavagutti S V."/>
        </authorList>
    </citation>
    <scope>NUCLEOTIDE SEQUENCE</scope>
</reference>
<feature type="transmembrane region" description="Helical" evidence="1">
    <location>
        <begin position="36"/>
        <end position="59"/>
    </location>
</feature>
<organism evidence="2">
    <name type="scientific">uncultured Caudovirales phage</name>
    <dbReference type="NCBI Taxonomy" id="2100421"/>
    <lineage>
        <taxon>Viruses</taxon>
        <taxon>Duplodnaviria</taxon>
        <taxon>Heunggongvirae</taxon>
        <taxon>Uroviricota</taxon>
        <taxon>Caudoviricetes</taxon>
        <taxon>Peduoviridae</taxon>
        <taxon>Maltschvirus</taxon>
        <taxon>Maltschvirus maltsch</taxon>
    </lineage>
</organism>
<keyword evidence="1" id="KW-1133">Transmembrane helix</keyword>
<keyword evidence="1" id="KW-0472">Membrane</keyword>
<evidence type="ECO:0000256" key="1">
    <source>
        <dbReference type="SAM" id="Phobius"/>
    </source>
</evidence>
<name>A0A6J5M7V4_9CAUD</name>
<protein>
    <submittedName>
        <fullName evidence="2">Uncharacterized protein</fullName>
    </submittedName>
</protein>
<keyword evidence="1" id="KW-0812">Transmembrane</keyword>
<evidence type="ECO:0000313" key="2">
    <source>
        <dbReference type="EMBL" id="CAB4141443.1"/>
    </source>
</evidence>
<dbReference type="EMBL" id="LR796391">
    <property type="protein sequence ID" value="CAB4141443.1"/>
    <property type="molecule type" value="Genomic_DNA"/>
</dbReference>